<feature type="domain" description="FecR protein" evidence="2">
    <location>
        <begin position="173"/>
        <end position="268"/>
    </location>
</feature>
<name>A0A2T3HJ78_9SPHI</name>
<dbReference type="OrthoDB" id="1099963at2"/>
<dbReference type="Proteomes" id="UP000240912">
    <property type="component" value="Unassembled WGS sequence"/>
</dbReference>
<evidence type="ECO:0000259" key="2">
    <source>
        <dbReference type="Pfam" id="PF04773"/>
    </source>
</evidence>
<keyword evidence="1" id="KW-1133">Transmembrane helix</keyword>
<evidence type="ECO:0000313" key="5">
    <source>
        <dbReference type="Proteomes" id="UP000240912"/>
    </source>
</evidence>
<comment type="caution">
    <text evidence="4">The sequence shown here is derived from an EMBL/GenBank/DDBJ whole genome shotgun (WGS) entry which is preliminary data.</text>
</comment>
<feature type="domain" description="Protein FecR C-terminal" evidence="3">
    <location>
        <begin position="319"/>
        <end position="387"/>
    </location>
</feature>
<dbReference type="GO" id="GO:0016989">
    <property type="term" value="F:sigma factor antagonist activity"/>
    <property type="evidence" value="ECO:0007669"/>
    <property type="project" value="TreeGrafter"/>
</dbReference>
<evidence type="ECO:0000256" key="1">
    <source>
        <dbReference type="SAM" id="Phobius"/>
    </source>
</evidence>
<reference evidence="4 5" key="1">
    <citation type="submission" date="2018-03" db="EMBL/GenBank/DDBJ databases">
        <authorList>
            <person name="Keele B.F."/>
        </authorList>
    </citation>
    <scope>NUCLEOTIDE SEQUENCE [LARGE SCALE GENOMIC DNA]</scope>
    <source>
        <strain evidence="4 5">YL28-9</strain>
    </source>
</reference>
<accession>A0A2T3HJ78</accession>
<evidence type="ECO:0008006" key="6">
    <source>
        <dbReference type="Google" id="ProtNLM"/>
    </source>
</evidence>
<proteinExistence type="predicted"/>
<dbReference type="InterPro" id="IPR012373">
    <property type="entry name" value="Ferrdict_sens_TM"/>
</dbReference>
<dbReference type="PANTHER" id="PTHR30273">
    <property type="entry name" value="PERIPLASMIC SIGNAL SENSOR AND SIGMA FACTOR ACTIVATOR FECR-RELATED"/>
    <property type="match status" value="1"/>
</dbReference>
<organism evidence="4 5">
    <name type="scientific">Pedobacter yulinensis</name>
    <dbReference type="NCBI Taxonomy" id="2126353"/>
    <lineage>
        <taxon>Bacteria</taxon>
        <taxon>Pseudomonadati</taxon>
        <taxon>Bacteroidota</taxon>
        <taxon>Sphingobacteriia</taxon>
        <taxon>Sphingobacteriales</taxon>
        <taxon>Sphingobacteriaceae</taxon>
        <taxon>Pedobacter</taxon>
    </lineage>
</organism>
<evidence type="ECO:0000313" key="4">
    <source>
        <dbReference type="EMBL" id="PST82505.1"/>
    </source>
</evidence>
<dbReference type="InterPro" id="IPR006860">
    <property type="entry name" value="FecR"/>
</dbReference>
<sequence length="389" mass="42652">MQEEDLKNLIGRYLAGKATKEEKERIQRWYTSFDDSRIEIPEAEPVQLETELRGRILESAGIRKRAAGARWGWLSAAAVVLLAACIYLTRKQEHQFAAAPDRSSAMAARSIAPGGYRAVLTLADGRQIRLSDQPDSALAAKTGLGIRNTMSGQLVYEPEVSGTGAPAAGGYNQIETPAGGQYQVVLPDGSQVWLNAASSLRFPAAFAGNERRVELHGEAYFKVAKNAARPFRVTAGKQVVEVLGTEFNVNAYPDEQAVMTTLLEGSVRLKQPPANKPARGAIHATEAMLKPGQQAVFSGDGFGIKAVHTEKIIDWKNGEFNFTDEDIRTSLRKIARWYNVEIRIEGDLSQLAFGGSISRSKRLDEVLRVLELSKKIKFKVAGRRITVTP</sequence>
<dbReference type="InterPro" id="IPR032508">
    <property type="entry name" value="FecR_C"/>
</dbReference>
<dbReference type="Gene3D" id="2.60.120.1440">
    <property type="match status" value="1"/>
</dbReference>
<dbReference type="PANTHER" id="PTHR30273:SF2">
    <property type="entry name" value="PROTEIN FECR"/>
    <property type="match status" value="1"/>
</dbReference>
<protein>
    <recommendedName>
        <fullName evidence="6">Anti-sigma factor</fullName>
    </recommendedName>
</protein>
<dbReference type="Pfam" id="PF16344">
    <property type="entry name" value="FecR_C"/>
    <property type="match status" value="1"/>
</dbReference>
<dbReference type="EMBL" id="PYLS01000005">
    <property type="protein sequence ID" value="PST82505.1"/>
    <property type="molecule type" value="Genomic_DNA"/>
</dbReference>
<evidence type="ECO:0000259" key="3">
    <source>
        <dbReference type="Pfam" id="PF16344"/>
    </source>
</evidence>
<keyword evidence="1" id="KW-0812">Transmembrane</keyword>
<dbReference type="Pfam" id="PF04773">
    <property type="entry name" value="FecR"/>
    <property type="match status" value="1"/>
</dbReference>
<feature type="transmembrane region" description="Helical" evidence="1">
    <location>
        <begin position="71"/>
        <end position="89"/>
    </location>
</feature>
<dbReference type="RefSeq" id="WP_107214765.1">
    <property type="nucleotide sequence ID" value="NZ_KZ686269.1"/>
</dbReference>
<dbReference type="Gene3D" id="3.55.50.30">
    <property type="match status" value="1"/>
</dbReference>
<gene>
    <name evidence="4" type="ORF">C7T94_07455</name>
</gene>
<keyword evidence="1" id="KW-0472">Membrane</keyword>
<keyword evidence="5" id="KW-1185">Reference proteome</keyword>
<dbReference type="AlphaFoldDB" id="A0A2T3HJ78"/>